<dbReference type="SUPFAM" id="SSF51344">
    <property type="entry name" value="Epsilon subunit of F1F0-ATP synthase N-terminal domain"/>
    <property type="match status" value="1"/>
</dbReference>
<proteinExistence type="inferred from homology"/>
<evidence type="ECO:0000256" key="2">
    <source>
        <dbReference type="ARBA" id="ARBA00005712"/>
    </source>
</evidence>
<evidence type="ECO:0000256" key="5">
    <source>
        <dbReference type="ARBA" id="ARBA00023136"/>
    </source>
</evidence>
<comment type="subcellular location">
    <subcellularLocation>
        <location evidence="1">Endomembrane system</location>
        <topology evidence="1">Peripheral membrane protein</topology>
    </subcellularLocation>
</comment>
<feature type="domain" description="ATP synthase F1 complex delta/epsilon subunit N-terminal" evidence="7">
    <location>
        <begin position="1"/>
        <end position="74"/>
    </location>
</feature>
<evidence type="ECO:0000259" key="7">
    <source>
        <dbReference type="Pfam" id="PF02823"/>
    </source>
</evidence>
<keyword evidence="5" id="KW-0472">Membrane</keyword>
<dbReference type="GO" id="GO:0045259">
    <property type="term" value="C:proton-transporting ATP synthase complex"/>
    <property type="evidence" value="ECO:0007669"/>
    <property type="project" value="UniProtKB-KW"/>
</dbReference>
<keyword evidence="3" id="KW-0813">Transport</keyword>
<dbReference type="CDD" id="cd12152">
    <property type="entry name" value="F1-ATPase_delta"/>
    <property type="match status" value="1"/>
</dbReference>
<evidence type="ECO:0000256" key="4">
    <source>
        <dbReference type="ARBA" id="ARBA00023065"/>
    </source>
</evidence>
<keyword evidence="6" id="KW-0139">CF(1)</keyword>
<dbReference type="GO" id="GO:0012505">
    <property type="term" value="C:endomembrane system"/>
    <property type="evidence" value="ECO:0007669"/>
    <property type="project" value="UniProtKB-SubCell"/>
</dbReference>
<name>A0A1G2HZQ0_9BACT</name>
<organism evidence="8 9">
    <name type="scientific">Candidatus Staskawiczbacteria bacterium RIFCSPHIGHO2_02_FULL_42_22</name>
    <dbReference type="NCBI Taxonomy" id="1802207"/>
    <lineage>
        <taxon>Bacteria</taxon>
        <taxon>Candidatus Staskawicziibacteriota</taxon>
    </lineage>
</organism>
<comment type="similarity">
    <text evidence="2">Belongs to the ATPase epsilon chain family.</text>
</comment>
<evidence type="ECO:0000256" key="1">
    <source>
        <dbReference type="ARBA" id="ARBA00004184"/>
    </source>
</evidence>
<dbReference type="Pfam" id="PF02823">
    <property type="entry name" value="ATP-synt_DE_N"/>
    <property type="match status" value="1"/>
</dbReference>
<sequence length="79" mass="8919">MKISIYSLKKILFAGQALSLNCKTVMGEITVLDNHETYIGKLTTGVMKVVDVARKEHFFEINSGFLEVRQGNEVRCIIE</sequence>
<evidence type="ECO:0000256" key="6">
    <source>
        <dbReference type="ARBA" id="ARBA00023196"/>
    </source>
</evidence>
<dbReference type="InterPro" id="IPR001469">
    <property type="entry name" value="ATP_synth_F1_dsu/esu"/>
</dbReference>
<gene>
    <name evidence="8" type="ORF">A3D44_01615</name>
</gene>
<keyword evidence="4" id="KW-0406">Ion transport</keyword>
<dbReference type="STRING" id="1802207.A3D44_01615"/>
<keyword evidence="6" id="KW-0066">ATP synthesis</keyword>
<accession>A0A1G2HZQ0</accession>
<evidence type="ECO:0000313" key="8">
    <source>
        <dbReference type="EMBL" id="OGZ67965.1"/>
    </source>
</evidence>
<protein>
    <recommendedName>
        <fullName evidence="7">ATP synthase F1 complex delta/epsilon subunit N-terminal domain-containing protein</fullName>
    </recommendedName>
</protein>
<dbReference type="InterPro" id="IPR020546">
    <property type="entry name" value="ATP_synth_F1_dsu/esu_N"/>
</dbReference>
<dbReference type="InterPro" id="IPR036771">
    <property type="entry name" value="ATPsynth_dsu/esu_N"/>
</dbReference>
<reference evidence="8 9" key="1">
    <citation type="journal article" date="2016" name="Nat. Commun.">
        <title>Thousands of microbial genomes shed light on interconnected biogeochemical processes in an aquifer system.</title>
        <authorList>
            <person name="Anantharaman K."/>
            <person name="Brown C.T."/>
            <person name="Hug L.A."/>
            <person name="Sharon I."/>
            <person name="Castelle C.J."/>
            <person name="Probst A.J."/>
            <person name="Thomas B.C."/>
            <person name="Singh A."/>
            <person name="Wilkins M.J."/>
            <person name="Karaoz U."/>
            <person name="Brodie E.L."/>
            <person name="Williams K.H."/>
            <person name="Hubbard S.S."/>
            <person name="Banfield J.F."/>
        </authorList>
    </citation>
    <scope>NUCLEOTIDE SEQUENCE [LARGE SCALE GENOMIC DNA]</scope>
</reference>
<comment type="caution">
    <text evidence="8">The sequence shown here is derived from an EMBL/GenBank/DDBJ whole genome shotgun (WGS) entry which is preliminary data.</text>
</comment>
<dbReference type="Gene3D" id="2.60.15.10">
    <property type="entry name" value="F0F1 ATP synthase delta/epsilon subunit, N-terminal"/>
    <property type="match status" value="1"/>
</dbReference>
<dbReference type="AlphaFoldDB" id="A0A1G2HZQ0"/>
<evidence type="ECO:0000256" key="3">
    <source>
        <dbReference type="ARBA" id="ARBA00022448"/>
    </source>
</evidence>
<dbReference type="Proteomes" id="UP000178820">
    <property type="component" value="Unassembled WGS sequence"/>
</dbReference>
<evidence type="ECO:0000313" key="9">
    <source>
        <dbReference type="Proteomes" id="UP000178820"/>
    </source>
</evidence>
<dbReference type="GO" id="GO:0046933">
    <property type="term" value="F:proton-transporting ATP synthase activity, rotational mechanism"/>
    <property type="evidence" value="ECO:0007669"/>
    <property type="project" value="InterPro"/>
</dbReference>
<dbReference type="EMBL" id="MHOT01000026">
    <property type="protein sequence ID" value="OGZ67965.1"/>
    <property type="molecule type" value="Genomic_DNA"/>
</dbReference>